<dbReference type="AlphaFoldDB" id="A0A9W5PN35"/>
<protein>
    <submittedName>
        <fullName evidence="1">Uncharacterized protein</fullName>
    </submittedName>
</protein>
<proteinExistence type="predicted"/>
<dbReference type="EMBL" id="AHFB01000084">
    <property type="protein sequence ID" value="EOO30722.1"/>
    <property type="molecule type" value="Genomic_DNA"/>
</dbReference>
<reference evidence="1 2" key="1">
    <citation type="submission" date="2012-12" db="EMBL/GenBank/DDBJ databases">
        <title>The Genome Sequence of Bacillus cereus VD133.</title>
        <authorList>
            <consortium name="The Broad Institute Genome Sequencing Platform"/>
            <consortium name="The Broad Institute Genome Sequencing Center for Infectious Disease"/>
            <person name="Feldgarden M."/>
            <person name="Van der Auwera G.A."/>
            <person name="Mahillon J."/>
            <person name="Duprez V."/>
            <person name="Timmery S."/>
            <person name="Mattelet C."/>
            <person name="Dierick K."/>
            <person name="Sun M."/>
            <person name="Yu Z."/>
            <person name="Zhu L."/>
            <person name="Hu X."/>
            <person name="Shank E.B."/>
            <person name="Swiecicka I."/>
            <person name="Hansen B.M."/>
            <person name="Andrup L."/>
            <person name="Walker B."/>
            <person name="Young S.K."/>
            <person name="Zeng Q."/>
            <person name="Gargeya S."/>
            <person name="Fitzgerald M."/>
            <person name="Haas B."/>
            <person name="Abouelleil A."/>
            <person name="Alvarado L."/>
            <person name="Arachchi H.M."/>
            <person name="Berlin A.M."/>
            <person name="Chapman S.B."/>
            <person name="Dewar J."/>
            <person name="Goldberg J."/>
            <person name="Griggs A."/>
            <person name="Gujja S."/>
            <person name="Hansen M."/>
            <person name="Howarth C."/>
            <person name="Imamovic A."/>
            <person name="Larimer J."/>
            <person name="McCowan C."/>
            <person name="Murphy C."/>
            <person name="Neiman D."/>
            <person name="Pearson M."/>
            <person name="Priest M."/>
            <person name="Roberts A."/>
            <person name="Saif S."/>
            <person name="Shea T."/>
            <person name="Sisk P."/>
            <person name="Sykes S."/>
            <person name="Wortman J."/>
            <person name="Nusbaum C."/>
            <person name="Birren B."/>
        </authorList>
    </citation>
    <scope>NUCLEOTIDE SEQUENCE [LARGE SCALE GENOMIC DNA]</scope>
    <source>
        <strain evidence="1 2">VD133</strain>
    </source>
</reference>
<name>A0A9W5PN35_BACCE</name>
<organism evidence="1 2">
    <name type="scientific">Bacillus cereus VD133</name>
    <dbReference type="NCBI Taxonomy" id="1053233"/>
    <lineage>
        <taxon>Bacteria</taxon>
        <taxon>Bacillati</taxon>
        <taxon>Bacillota</taxon>
        <taxon>Bacilli</taxon>
        <taxon>Bacillales</taxon>
        <taxon>Bacillaceae</taxon>
        <taxon>Bacillus</taxon>
        <taxon>Bacillus cereus group</taxon>
    </lineage>
</organism>
<gene>
    <name evidence="1" type="ORF">IIU_05039</name>
</gene>
<comment type="caution">
    <text evidence="1">The sequence shown here is derived from an EMBL/GenBank/DDBJ whole genome shotgun (WGS) entry which is preliminary data.</text>
</comment>
<sequence>MKTIEIIVGAPEWWIAPCLLLNKQGIPFLILMYLNANL</sequence>
<evidence type="ECO:0000313" key="2">
    <source>
        <dbReference type="Proteomes" id="UP000014018"/>
    </source>
</evidence>
<accession>A0A9W5PN35</accession>
<dbReference type="Proteomes" id="UP000014018">
    <property type="component" value="Unassembled WGS sequence"/>
</dbReference>
<evidence type="ECO:0000313" key="1">
    <source>
        <dbReference type="EMBL" id="EOO30722.1"/>
    </source>
</evidence>